<gene>
    <name evidence="1" type="ORF">CMC5_028450</name>
</gene>
<reference evidence="1 2" key="1">
    <citation type="submission" date="2015-07" db="EMBL/GenBank/DDBJ databases">
        <title>Genome analysis of myxobacterium Chondromyces crocatus Cm c5 reveals a high potential for natural compound synthesis and the genetic basis for the loss of fruiting body formation.</title>
        <authorList>
            <person name="Zaburannyi N."/>
            <person name="Bunk B."/>
            <person name="Maier J."/>
            <person name="Overmann J."/>
            <person name="Mueller R."/>
        </authorList>
    </citation>
    <scope>NUCLEOTIDE SEQUENCE [LARGE SCALE GENOMIC DNA]</scope>
    <source>
        <strain evidence="1 2">Cm c5</strain>
    </source>
</reference>
<protein>
    <submittedName>
        <fullName evidence="1">Uncharacterized protein</fullName>
    </submittedName>
</protein>
<dbReference type="KEGG" id="ccro:CMC5_028450"/>
<evidence type="ECO:0000313" key="2">
    <source>
        <dbReference type="Proteomes" id="UP000067626"/>
    </source>
</evidence>
<keyword evidence="2" id="KW-1185">Reference proteome</keyword>
<sequence>MSRRGRSSRWGDDSLVDPAPEGFNLSHFLIDHAIVSVDVLGDMWRTEDELHLPRGQCRADPILRYARIDDLESRPGYEDVIMQSFAPETRGLPRRW</sequence>
<proteinExistence type="predicted"/>
<accession>A0A0K1EDD3</accession>
<dbReference type="Proteomes" id="UP000067626">
    <property type="component" value="Chromosome"/>
</dbReference>
<name>A0A0K1EDD3_CHOCO</name>
<dbReference type="AlphaFoldDB" id="A0A0K1EDD3"/>
<dbReference type="EMBL" id="CP012159">
    <property type="protein sequence ID" value="AKT38697.1"/>
    <property type="molecule type" value="Genomic_DNA"/>
</dbReference>
<evidence type="ECO:0000313" key="1">
    <source>
        <dbReference type="EMBL" id="AKT38697.1"/>
    </source>
</evidence>
<dbReference type="STRING" id="52.CMC5_028450"/>
<organism evidence="1 2">
    <name type="scientific">Chondromyces crocatus</name>
    <dbReference type="NCBI Taxonomy" id="52"/>
    <lineage>
        <taxon>Bacteria</taxon>
        <taxon>Pseudomonadati</taxon>
        <taxon>Myxococcota</taxon>
        <taxon>Polyangia</taxon>
        <taxon>Polyangiales</taxon>
        <taxon>Polyangiaceae</taxon>
        <taxon>Chondromyces</taxon>
    </lineage>
</organism>